<proteinExistence type="inferred from homology"/>
<dbReference type="GO" id="GO:0003676">
    <property type="term" value="F:nucleic acid binding"/>
    <property type="evidence" value="ECO:0007669"/>
    <property type="project" value="InterPro"/>
</dbReference>
<protein>
    <recommendedName>
        <fullName evidence="6">Transcription termination factor MTEF18, mitochondrial-like</fullName>
    </recommendedName>
</protein>
<dbReference type="SMART" id="SM00733">
    <property type="entry name" value="Mterf"/>
    <property type="match status" value="4"/>
</dbReference>
<dbReference type="AlphaFoldDB" id="A0AAV8SX00"/>
<keyword evidence="2" id="KW-0805">Transcription regulation</keyword>
<name>A0AAV8SX00_9ROSI</name>
<dbReference type="Proteomes" id="UP001159364">
    <property type="component" value="Linkage Group LG09"/>
</dbReference>
<evidence type="ECO:0000256" key="2">
    <source>
        <dbReference type="ARBA" id="ARBA00022472"/>
    </source>
</evidence>
<dbReference type="Pfam" id="PF02536">
    <property type="entry name" value="mTERF"/>
    <property type="match status" value="2"/>
</dbReference>
<dbReference type="FunFam" id="1.25.70.10:FF:000019">
    <property type="entry name" value="mTERF family protein"/>
    <property type="match status" value="1"/>
</dbReference>
<accession>A0AAV8SX00</accession>
<keyword evidence="2" id="KW-0804">Transcription</keyword>
<dbReference type="Gene3D" id="1.25.70.10">
    <property type="entry name" value="Transcription termination factor 3, mitochondrial"/>
    <property type="match status" value="2"/>
</dbReference>
<dbReference type="GO" id="GO:0006353">
    <property type="term" value="P:DNA-templated transcription termination"/>
    <property type="evidence" value="ECO:0007669"/>
    <property type="project" value="UniProtKB-KW"/>
</dbReference>
<dbReference type="InterPro" id="IPR038538">
    <property type="entry name" value="MTERF_sf"/>
</dbReference>
<evidence type="ECO:0000256" key="3">
    <source>
        <dbReference type="ARBA" id="ARBA00022946"/>
    </source>
</evidence>
<comment type="caution">
    <text evidence="4">The sequence shown here is derived from an EMBL/GenBank/DDBJ whole genome shotgun (WGS) entry which is preliminary data.</text>
</comment>
<evidence type="ECO:0000313" key="4">
    <source>
        <dbReference type="EMBL" id="KAJ8756329.1"/>
    </source>
</evidence>
<evidence type="ECO:0008006" key="6">
    <source>
        <dbReference type="Google" id="ProtNLM"/>
    </source>
</evidence>
<comment type="similarity">
    <text evidence="1">Belongs to the mTERF family.</text>
</comment>
<keyword evidence="5" id="KW-1185">Reference proteome</keyword>
<reference evidence="4 5" key="1">
    <citation type="submission" date="2021-09" db="EMBL/GenBank/DDBJ databases">
        <title>Genomic insights and catalytic innovation underlie evolution of tropane alkaloids biosynthesis.</title>
        <authorList>
            <person name="Wang Y.-J."/>
            <person name="Tian T."/>
            <person name="Huang J.-P."/>
            <person name="Huang S.-X."/>
        </authorList>
    </citation>
    <scope>NUCLEOTIDE SEQUENCE [LARGE SCALE GENOMIC DNA]</scope>
    <source>
        <strain evidence="4">KIB-2018</strain>
        <tissue evidence="4">Leaf</tissue>
    </source>
</reference>
<dbReference type="PANTHER" id="PTHR13068">
    <property type="entry name" value="CGI-12 PROTEIN-RELATED"/>
    <property type="match status" value="1"/>
</dbReference>
<gene>
    <name evidence="4" type="ORF">K2173_025141</name>
</gene>
<keyword evidence="2" id="KW-0806">Transcription termination</keyword>
<dbReference type="InterPro" id="IPR003690">
    <property type="entry name" value="MTERF"/>
</dbReference>
<evidence type="ECO:0000313" key="5">
    <source>
        <dbReference type="Proteomes" id="UP001159364"/>
    </source>
</evidence>
<dbReference type="FunFam" id="1.25.70.10:FF:000014">
    <property type="entry name" value="Transcription termination factor MTEF18, mitochondrial"/>
    <property type="match status" value="1"/>
</dbReference>
<sequence>MPFVKASTLSLYRSYLDNLVMNHLQKLRKSSILNRFSSFLLNSRETPLLSIKSSFYTGKKLRFLSTEVINQTVAYVLDRNSIVNGERTRRIPVATRREAQAALLDYLHCTRCLQFIDAENMSKNAPHFLEKLLENVDTEVDVGNSVTRFLRYHPINEFEPFFESLGLKPCEYNHLLSRDLMFLSDDDLLLHNCHVLYNYGIPRDRIGKIFKKAMEIFRYDHGELELKLQAYEELGLTQSFVAELVVCSPYLLVGGVNADFIKVMEILREGGITFSWMVEHLDNKIFYNWSQLLTLLNLFESTGFSRRQLGVLIDQHPGILWEASGNRALILISFLLKFGSTMNRICSLFPQIPQMPIAEFVLNMRHCLLFLNEIEMEANDIGKIICSHPLLLGSCRLKKSNTVLNNVNVGKMRLCGIIKENPPELKKWVIGSKVERLPRSGMVLRSKMLKTKFLLGLGFTENSEKMEKAFRLFRGKGTELQERFDCLVKSGLDRKDVCELLKTCPQILNQSKDVLEMKIDFLVNVLGYPISTLVEFPSYLSYTVERVKLRVAMYNWLRDEGTKYSMALSSVVACSDKLFLKKFVKPHPRGFEVWQNMKRKVHSE</sequence>
<dbReference type="PANTHER" id="PTHR13068:SF38">
    <property type="entry name" value="TRANSCRIPTION TERMINATION FACTOR FAMILY PROTEIN"/>
    <property type="match status" value="1"/>
</dbReference>
<dbReference type="EMBL" id="JAIWQS010000009">
    <property type="protein sequence ID" value="KAJ8756329.1"/>
    <property type="molecule type" value="Genomic_DNA"/>
</dbReference>
<keyword evidence="3" id="KW-0809">Transit peptide</keyword>
<evidence type="ECO:0000256" key="1">
    <source>
        <dbReference type="ARBA" id="ARBA00007692"/>
    </source>
</evidence>
<organism evidence="4 5">
    <name type="scientific">Erythroxylum novogranatense</name>
    <dbReference type="NCBI Taxonomy" id="1862640"/>
    <lineage>
        <taxon>Eukaryota</taxon>
        <taxon>Viridiplantae</taxon>
        <taxon>Streptophyta</taxon>
        <taxon>Embryophyta</taxon>
        <taxon>Tracheophyta</taxon>
        <taxon>Spermatophyta</taxon>
        <taxon>Magnoliopsida</taxon>
        <taxon>eudicotyledons</taxon>
        <taxon>Gunneridae</taxon>
        <taxon>Pentapetalae</taxon>
        <taxon>rosids</taxon>
        <taxon>fabids</taxon>
        <taxon>Malpighiales</taxon>
        <taxon>Erythroxylaceae</taxon>
        <taxon>Erythroxylum</taxon>
    </lineage>
</organism>